<reference evidence="1 2" key="1">
    <citation type="submission" date="2020-08" db="EMBL/GenBank/DDBJ databases">
        <title>Genomic Encyclopedia of Type Strains, Phase IV (KMG-V): Genome sequencing to study the core and pangenomes of soil and plant-associated prokaryotes.</title>
        <authorList>
            <person name="Whitman W."/>
        </authorList>
    </citation>
    <scope>NUCLEOTIDE SEQUENCE [LARGE SCALE GENOMIC DNA]</scope>
    <source>
        <strain evidence="1 2">SEMIA 4074</strain>
    </source>
</reference>
<comment type="caution">
    <text evidence="1">The sequence shown here is derived from an EMBL/GenBank/DDBJ whole genome shotgun (WGS) entry which is preliminary data.</text>
</comment>
<sequence length="62" mass="6978">MLNFVEDVTRECLAAIPCTSILRRRVARELSVLIERRGKQGMIVSDNGTEFLECHPCQVEGS</sequence>
<dbReference type="EMBL" id="JACIFV010000011">
    <property type="protein sequence ID" value="MBB4193248.1"/>
    <property type="molecule type" value="Genomic_DNA"/>
</dbReference>
<name>A0A7W6Q957_9HYPH</name>
<proteinExistence type="predicted"/>
<organism evidence="1 2">
    <name type="scientific">Rhizobium aethiopicum</name>
    <dbReference type="NCBI Taxonomy" id="1138170"/>
    <lineage>
        <taxon>Bacteria</taxon>
        <taxon>Pseudomonadati</taxon>
        <taxon>Pseudomonadota</taxon>
        <taxon>Alphaproteobacteria</taxon>
        <taxon>Hyphomicrobiales</taxon>
        <taxon>Rhizobiaceae</taxon>
        <taxon>Rhizobium/Agrobacterium group</taxon>
        <taxon>Rhizobium</taxon>
    </lineage>
</organism>
<dbReference type="InterPro" id="IPR012337">
    <property type="entry name" value="RNaseH-like_sf"/>
</dbReference>
<evidence type="ECO:0000313" key="2">
    <source>
        <dbReference type="Proteomes" id="UP000524492"/>
    </source>
</evidence>
<keyword evidence="2" id="KW-1185">Reference proteome</keyword>
<gene>
    <name evidence="1" type="ORF">GGD53_003412</name>
</gene>
<accession>A0A7W6Q957</accession>
<evidence type="ECO:0000313" key="1">
    <source>
        <dbReference type="EMBL" id="MBB4193248.1"/>
    </source>
</evidence>
<dbReference type="GO" id="GO:0003676">
    <property type="term" value="F:nucleic acid binding"/>
    <property type="evidence" value="ECO:0007669"/>
    <property type="project" value="InterPro"/>
</dbReference>
<dbReference type="AlphaFoldDB" id="A0A7W6Q957"/>
<dbReference type="Gene3D" id="3.30.420.10">
    <property type="entry name" value="Ribonuclease H-like superfamily/Ribonuclease H"/>
    <property type="match status" value="1"/>
</dbReference>
<dbReference type="Proteomes" id="UP000524492">
    <property type="component" value="Unassembled WGS sequence"/>
</dbReference>
<dbReference type="InterPro" id="IPR036397">
    <property type="entry name" value="RNaseH_sf"/>
</dbReference>
<dbReference type="SUPFAM" id="SSF53098">
    <property type="entry name" value="Ribonuclease H-like"/>
    <property type="match status" value="1"/>
</dbReference>
<protein>
    <submittedName>
        <fullName evidence="1">Transposase InsO family protein</fullName>
    </submittedName>
</protein>